<dbReference type="Proteomes" id="UP000249661">
    <property type="component" value="Unassembled WGS sequence"/>
</dbReference>
<reference evidence="1" key="1">
    <citation type="submission" date="2018-02" db="EMBL/GenBank/DDBJ databases">
        <title>The genomes of Aspergillus section Nigri reveals drivers in fungal speciation.</title>
        <authorList>
            <consortium name="DOE Joint Genome Institute"/>
            <person name="Vesth T.C."/>
            <person name="Nybo J."/>
            <person name="Theobald S."/>
            <person name="Brandl J."/>
            <person name="Frisvad J.C."/>
            <person name="Nielsen K.F."/>
            <person name="Lyhne E.K."/>
            <person name="Kogle M.E."/>
            <person name="Kuo A."/>
            <person name="Riley R."/>
            <person name="Clum A."/>
            <person name="Nolan M."/>
            <person name="Lipzen A."/>
            <person name="Salamov A."/>
            <person name="Henrissat B."/>
            <person name="Wiebenga A."/>
            <person name="De vries R.P."/>
            <person name="Grigoriev I.V."/>
            <person name="Mortensen U.H."/>
            <person name="Andersen M.R."/>
            <person name="Baker S.E."/>
        </authorList>
    </citation>
    <scope>NUCLEOTIDE SEQUENCE</scope>
    <source>
        <strain evidence="1">CBS 121060</strain>
    </source>
</reference>
<evidence type="ECO:0000313" key="2">
    <source>
        <dbReference type="Proteomes" id="UP000249661"/>
    </source>
</evidence>
<protein>
    <submittedName>
        <fullName evidence="1">Uncharacterized protein</fullName>
    </submittedName>
</protein>
<accession>A0ACD1GWJ8</accession>
<gene>
    <name evidence="1" type="ORF">BO66DRAFT_405339</name>
</gene>
<sequence length="266" mass="29275">MPFASISRRTRLSHTLFQPFRRSLQKRGHALSLSGRVGLALGLLAALMLGVLLATWVVLRVKRGPGVTLRTLFNRQPLPARRPESDPSDPEAAKSLDDLSRQDSLPQHPSPRRISNVSPRRLSQRMSQHEYMSLHEKTTNSPTTTIRATPAADHHQSSTNPGSPMIPLRPIARLGSVRTMSEADIRRVPPPSPLRHAAAAVAGLRTSTRSAGTGTGMGTAPQAIHPPAWNLPWKDEEFYVPDSSEDHIIVLPSPRDLKTFRLTLHA</sequence>
<proteinExistence type="predicted"/>
<evidence type="ECO:0000313" key="1">
    <source>
        <dbReference type="EMBL" id="RAH65692.1"/>
    </source>
</evidence>
<organism evidence="1 2">
    <name type="scientific">Aspergillus aculeatinus CBS 121060</name>
    <dbReference type="NCBI Taxonomy" id="1448322"/>
    <lineage>
        <taxon>Eukaryota</taxon>
        <taxon>Fungi</taxon>
        <taxon>Dikarya</taxon>
        <taxon>Ascomycota</taxon>
        <taxon>Pezizomycotina</taxon>
        <taxon>Eurotiomycetes</taxon>
        <taxon>Eurotiomycetidae</taxon>
        <taxon>Eurotiales</taxon>
        <taxon>Aspergillaceae</taxon>
        <taxon>Aspergillus</taxon>
        <taxon>Aspergillus subgen. Circumdati</taxon>
    </lineage>
</organism>
<keyword evidence="2" id="KW-1185">Reference proteome</keyword>
<dbReference type="EMBL" id="KZ824991">
    <property type="protein sequence ID" value="RAH65692.1"/>
    <property type="molecule type" value="Genomic_DNA"/>
</dbReference>
<name>A0ACD1GWJ8_9EURO</name>